<dbReference type="PANTHER" id="PTHR45348">
    <property type="entry name" value="HYPOTHETICAL OXIDOREDUCTASE (EUROFUNG)"/>
    <property type="match status" value="1"/>
</dbReference>
<dbReference type="InterPro" id="IPR036291">
    <property type="entry name" value="NAD(P)-bd_dom_sf"/>
</dbReference>
<keyword evidence="3" id="KW-0560">Oxidoreductase</keyword>
<dbReference type="Gene3D" id="3.90.180.10">
    <property type="entry name" value="Medium-chain alcohol dehydrogenases, catalytic domain"/>
    <property type="match status" value="1"/>
</dbReference>
<evidence type="ECO:0000256" key="3">
    <source>
        <dbReference type="ARBA" id="ARBA00023002"/>
    </source>
</evidence>
<dbReference type="EMBL" id="JBHFEH010000146">
    <property type="protein sequence ID" value="KAL2045410.1"/>
    <property type="molecule type" value="Genomic_DNA"/>
</dbReference>
<dbReference type="Gene3D" id="3.40.50.720">
    <property type="entry name" value="NAD(P)-binding Rossmann-like Domain"/>
    <property type="match status" value="1"/>
</dbReference>
<gene>
    <name evidence="5" type="ORF">ABVK25_012122</name>
</gene>
<dbReference type="PANTHER" id="PTHR45348:SF6">
    <property type="entry name" value="TRANS-ENOYL REDUCTASE APDC"/>
    <property type="match status" value="1"/>
</dbReference>
<dbReference type="InterPro" id="IPR013154">
    <property type="entry name" value="ADH-like_N"/>
</dbReference>
<name>A0ABR4AI31_9LECA</name>
<organism evidence="5 6">
    <name type="scientific">Lepraria finkii</name>
    <dbReference type="NCBI Taxonomy" id="1340010"/>
    <lineage>
        <taxon>Eukaryota</taxon>
        <taxon>Fungi</taxon>
        <taxon>Dikarya</taxon>
        <taxon>Ascomycota</taxon>
        <taxon>Pezizomycotina</taxon>
        <taxon>Lecanoromycetes</taxon>
        <taxon>OSLEUM clade</taxon>
        <taxon>Lecanoromycetidae</taxon>
        <taxon>Lecanorales</taxon>
        <taxon>Lecanorineae</taxon>
        <taxon>Stereocaulaceae</taxon>
        <taxon>Lepraria</taxon>
    </lineage>
</organism>
<dbReference type="InterPro" id="IPR020843">
    <property type="entry name" value="ER"/>
</dbReference>
<sequence length="362" mass="38563">MISVPATQQSLKIQGPGKLSLADSCQIPHIQDDEVLVRVVCVAINPVDAKSADLSPSLGATLGCDFSGEAARVGGAVKKTLFIGDRVCGCVFGNNPDERGNGAFAEFVAVAGDLLFKLPSGMPYQVGASLGVGLSTVGMALYHNLKLPLPPVSPAATSEPNFVLVYGGGTATGGFAIQMLRKSGLMPITTCSPRSYESVKALGAVEVFDYRSASCGADIKSFTRNSLAYALDCISDTGSMEICYAAIGSTGGKYTALDPFPVRAHTRRNVKPNWIIAFTMFNKPINWQKPYRKEAKPKDRKFAEHWFQVAQGLLNTGAIVPHPIREESGGLKGVIDGVNMVRKGEVFGAKLVYRIQDEAGER</sequence>
<dbReference type="Proteomes" id="UP001590951">
    <property type="component" value="Unassembled WGS sequence"/>
</dbReference>
<evidence type="ECO:0000256" key="1">
    <source>
        <dbReference type="ARBA" id="ARBA00008072"/>
    </source>
</evidence>
<dbReference type="SMART" id="SM00829">
    <property type="entry name" value="PKS_ER"/>
    <property type="match status" value="1"/>
</dbReference>
<dbReference type="InterPro" id="IPR011032">
    <property type="entry name" value="GroES-like_sf"/>
</dbReference>
<accession>A0ABR4AI31</accession>
<dbReference type="SUPFAM" id="SSF50129">
    <property type="entry name" value="GroES-like"/>
    <property type="match status" value="1"/>
</dbReference>
<dbReference type="CDD" id="cd08249">
    <property type="entry name" value="enoyl_reductase_like"/>
    <property type="match status" value="1"/>
</dbReference>
<dbReference type="InterPro" id="IPR047122">
    <property type="entry name" value="Trans-enoyl_RdTase-like"/>
</dbReference>
<comment type="caution">
    <text evidence="5">The sequence shown here is derived from an EMBL/GenBank/DDBJ whole genome shotgun (WGS) entry which is preliminary data.</text>
</comment>
<comment type="similarity">
    <text evidence="1">Belongs to the zinc-containing alcohol dehydrogenase family.</text>
</comment>
<evidence type="ECO:0000313" key="5">
    <source>
        <dbReference type="EMBL" id="KAL2045410.1"/>
    </source>
</evidence>
<dbReference type="SUPFAM" id="SSF51735">
    <property type="entry name" value="NAD(P)-binding Rossmann-fold domains"/>
    <property type="match status" value="1"/>
</dbReference>
<feature type="domain" description="Enoyl reductase (ER)" evidence="4">
    <location>
        <begin position="15"/>
        <end position="352"/>
    </location>
</feature>
<evidence type="ECO:0000313" key="6">
    <source>
        <dbReference type="Proteomes" id="UP001590951"/>
    </source>
</evidence>
<proteinExistence type="inferred from homology"/>
<evidence type="ECO:0000256" key="2">
    <source>
        <dbReference type="ARBA" id="ARBA00022857"/>
    </source>
</evidence>
<reference evidence="5 6" key="1">
    <citation type="submission" date="2024-09" db="EMBL/GenBank/DDBJ databases">
        <title>Rethinking Asexuality: The Enigmatic Case of Functional Sexual Genes in Lepraria (Stereocaulaceae).</title>
        <authorList>
            <person name="Doellman M."/>
            <person name="Sun Y."/>
            <person name="Barcenas-Pena A."/>
            <person name="Lumbsch H.T."/>
            <person name="Grewe F."/>
        </authorList>
    </citation>
    <scope>NUCLEOTIDE SEQUENCE [LARGE SCALE GENOMIC DNA]</scope>
    <source>
        <strain evidence="5 6">Grewe 0041</strain>
    </source>
</reference>
<keyword evidence="6" id="KW-1185">Reference proteome</keyword>
<protein>
    <recommendedName>
        <fullName evidence="4">Enoyl reductase (ER) domain-containing protein</fullName>
    </recommendedName>
</protein>
<dbReference type="Pfam" id="PF08240">
    <property type="entry name" value="ADH_N"/>
    <property type="match status" value="1"/>
</dbReference>
<keyword evidence="2" id="KW-0521">NADP</keyword>
<evidence type="ECO:0000259" key="4">
    <source>
        <dbReference type="SMART" id="SM00829"/>
    </source>
</evidence>